<dbReference type="PANTHER" id="PTHR46467:SF1">
    <property type="entry name" value="TETHER CONTAINING UBX DOMAIN FOR GLUT4"/>
    <property type="match status" value="1"/>
</dbReference>
<reference evidence="4" key="1">
    <citation type="submission" date="2013-05" db="EMBL/GenBank/DDBJ databases">
        <title>The Genome sequence of Mucor circinelloides f. circinelloides 1006PhL.</title>
        <authorList>
            <consortium name="The Broad Institute Genomics Platform"/>
            <person name="Cuomo C."/>
            <person name="Earl A."/>
            <person name="Findley K."/>
            <person name="Lee S.C."/>
            <person name="Walker B."/>
            <person name="Young S."/>
            <person name="Zeng Q."/>
            <person name="Gargeya S."/>
            <person name="Fitzgerald M."/>
            <person name="Haas B."/>
            <person name="Abouelleil A."/>
            <person name="Allen A.W."/>
            <person name="Alvarado L."/>
            <person name="Arachchi H.M."/>
            <person name="Berlin A.M."/>
            <person name="Chapman S.B."/>
            <person name="Gainer-Dewar J."/>
            <person name="Goldberg J."/>
            <person name="Griggs A."/>
            <person name="Gujja S."/>
            <person name="Hansen M."/>
            <person name="Howarth C."/>
            <person name="Imamovic A."/>
            <person name="Ireland A."/>
            <person name="Larimer J."/>
            <person name="McCowan C."/>
            <person name="Murphy C."/>
            <person name="Pearson M."/>
            <person name="Poon T.W."/>
            <person name="Priest M."/>
            <person name="Roberts A."/>
            <person name="Saif S."/>
            <person name="Shea T."/>
            <person name="Sisk P."/>
            <person name="Sykes S."/>
            <person name="Wortman J."/>
            <person name="Nusbaum C."/>
            <person name="Birren B."/>
        </authorList>
    </citation>
    <scope>NUCLEOTIDE SEQUENCE [LARGE SCALE GENOMIC DNA]</scope>
    <source>
        <strain evidence="4">1006PhL</strain>
    </source>
</reference>
<dbReference type="GO" id="GO:0005737">
    <property type="term" value="C:cytoplasm"/>
    <property type="evidence" value="ECO:0007669"/>
    <property type="project" value="TreeGrafter"/>
</dbReference>
<dbReference type="Gene3D" id="3.10.20.90">
    <property type="entry name" value="Phosphatidylinositol 3-kinase Catalytic Subunit, Chain A, domain 1"/>
    <property type="match status" value="1"/>
</dbReference>
<name>S2IUM7_MUCC1</name>
<dbReference type="eggNOG" id="KOG2699">
    <property type="taxonomic scope" value="Eukaryota"/>
</dbReference>
<gene>
    <name evidence="3" type="ORF">HMPREF1544_11925</name>
</gene>
<feature type="region of interest" description="Disordered" evidence="1">
    <location>
        <begin position="51"/>
        <end position="76"/>
    </location>
</feature>
<evidence type="ECO:0000256" key="1">
    <source>
        <dbReference type="SAM" id="MobiDB-lite"/>
    </source>
</evidence>
<evidence type="ECO:0000313" key="3">
    <source>
        <dbReference type="EMBL" id="EPB81351.1"/>
    </source>
</evidence>
<proteinExistence type="predicted"/>
<dbReference type="CDD" id="cd16118">
    <property type="entry name" value="UBX2_UBXN9"/>
    <property type="match status" value="1"/>
</dbReference>
<protein>
    <recommendedName>
        <fullName evidence="2">UBX domain-containing protein</fullName>
    </recommendedName>
</protein>
<dbReference type="Pfam" id="PF00789">
    <property type="entry name" value="UBX"/>
    <property type="match status" value="1"/>
</dbReference>
<dbReference type="GO" id="GO:0012506">
    <property type="term" value="C:vesicle membrane"/>
    <property type="evidence" value="ECO:0007669"/>
    <property type="project" value="TreeGrafter"/>
</dbReference>
<feature type="region of interest" description="Disordered" evidence="1">
    <location>
        <begin position="1"/>
        <end position="30"/>
    </location>
</feature>
<feature type="domain" description="UBX" evidence="2">
    <location>
        <begin position="77"/>
        <end position="152"/>
    </location>
</feature>
<feature type="region of interest" description="Disordered" evidence="1">
    <location>
        <begin position="173"/>
        <end position="223"/>
    </location>
</feature>
<feature type="compositionally biased region" description="Low complexity" evidence="1">
    <location>
        <begin position="191"/>
        <end position="209"/>
    </location>
</feature>
<sequence>MASTTETAAQPFDRELKILSPPKNGASIPELPESAYKLDANEIKQLYQSSVERRQNLENRPLKTQKMRDSEDQEKLKKYPKTTIRVRMPDHTIVQAVFQSKERVSAVYEFVRSLLETPERKFVLCLPPRTKLVEPTITLFKAGLSPASNVLFGWIEKGEKAGNDLKEEYLAMKQDLTPTASPQASSSDVPTTSLSNSDSKSSKSSSTSKPIPKWLQKGLFNKK</sequence>
<feature type="compositionally biased region" description="Polar residues" evidence="1">
    <location>
        <begin position="176"/>
        <end position="190"/>
    </location>
</feature>
<dbReference type="InParanoid" id="S2IUM7"/>
<dbReference type="InterPro" id="IPR029071">
    <property type="entry name" value="Ubiquitin-like_domsf"/>
</dbReference>
<dbReference type="SUPFAM" id="SSF54236">
    <property type="entry name" value="Ubiquitin-like"/>
    <property type="match status" value="1"/>
</dbReference>
<evidence type="ECO:0000313" key="4">
    <source>
        <dbReference type="Proteomes" id="UP000014254"/>
    </source>
</evidence>
<dbReference type="GO" id="GO:0005634">
    <property type="term" value="C:nucleus"/>
    <property type="evidence" value="ECO:0007669"/>
    <property type="project" value="TreeGrafter"/>
</dbReference>
<organism evidence="3 4">
    <name type="scientific">Mucor circinelloides f. circinelloides (strain 1006PhL)</name>
    <name type="common">Mucormycosis agent</name>
    <name type="synonym">Calyptromyces circinelloides</name>
    <dbReference type="NCBI Taxonomy" id="1220926"/>
    <lineage>
        <taxon>Eukaryota</taxon>
        <taxon>Fungi</taxon>
        <taxon>Fungi incertae sedis</taxon>
        <taxon>Mucoromycota</taxon>
        <taxon>Mucoromycotina</taxon>
        <taxon>Mucoromycetes</taxon>
        <taxon>Mucorales</taxon>
        <taxon>Mucorineae</taxon>
        <taxon>Mucoraceae</taxon>
        <taxon>Mucor</taxon>
    </lineage>
</organism>
<dbReference type="InterPro" id="IPR001012">
    <property type="entry name" value="UBX_dom"/>
</dbReference>
<dbReference type="PROSITE" id="PS50033">
    <property type="entry name" value="UBX"/>
    <property type="match status" value="1"/>
</dbReference>
<accession>S2IUM7</accession>
<dbReference type="AlphaFoldDB" id="S2IUM7"/>
<dbReference type="OMA" id="AQPDIPF"/>
<keyword evidence="4" id="KW-1185">Reference proteome</keyword>
<evidence type="ECO:0000259" key="2">
    <source>
        <dbReference type="PROSITE" id="PS50033"/>
    </source>
</evidence>
<dbReference type="EMBL" id="KE124182">
    <property type="protein sequence ID" value="EPB81351.1"/>
    <property type="molecule type" value="Genomic_DNA"/>
</dbReference>
<dbReference type="GO" id="GO:0006886">
    <property type="term" value="P:intracellular protein transport"/>
    <property type="evidence" value="ECO:0007669"/>
    <property type="project" value="TreeGrafter"/>
</dbReference>
<dbReference type="STRING" id="1220926.S2IUM7"/>
<dbReference type="Proteomes" id="UP000014254">
    <property type="component" value="Unassembled WGS sequence"/>
</dbReference>
<dbReference type="PANTHER" id="PTHR46467">
    <property type="entry name" value="TETHER CONTAINING UBX DOMAIN FOR GLUT4"/>
    <property type="match status" value="1"/>
</dbReference>
<dbReference type="VEuPathDB" id="FungiDB:HMPREF1544_11925"/>
<dbReference type="OrthoDB" id="440781at2759"/>